<reference evidence="1" key="1">
    <citation type="submission" date="2014-09" db="EMBL/GenBank/DDBJ databases">
        <authorList>
            <person name="Magalhaes I.L.F."/>
            <person name="Oliveira U."/>
            <person name="Santos F.R."/>
            <person name="Vidigal T.H.D.A."/>
            <person name="Brescovit A.D."/>
            <person name="Santos A.J."/>
        </authorList>
    </citation>
    <scope>NUCLEOTIDE SEQUENCE</scope>
    <source>
        <tissue evidence="1">Shoot tissue taken approximately 20 cm above the soil surface</tissue>
    </source>
</reference>
<accession>A0A0A9C4C2</accession>
<evidence type="ECO:0000313" key="1">
    <source>
        <dbReference type="EMBL" id="JAD71094.1"/>
    </source>
</evidence>
<dbReference type="AlphaFoldDB" id="A0A0A9C4C2"/>
<dbReference type="EMBL" id="GBRH01226801">
    <property type="protein sequence ID" value="JAD71094.1"/>
    <property type="molecule type" value="Transcribed_RNA"/>
</dbReference>
<organism evidence="1">
    <name type="scientific">Arundo donax</name>
    <name type="common">Giant reed</name>
    <name type="synonym">Donax arundinaceus</name>
    <dbReference type="NCBI Taxonomy" id="35708"/>
    <lineage>
        <taxon>Eukaryota</taxon>
        <taxon>Viridiplantae</taxon>
        <taxon>Streptophyta</taxon>
        <taxon>Embryophyta</taxon>
        <taxon>Tracheophyta</taxon>
        <taxon>Spermatophyta</taxon>
        <taxon>Magnoliopsida</taxon>
        <taxon>Liliopsida</taxon>
        <taxon>Poales</taxon>
        <taxon>Poaceae</taxon>
        <taxon>PACMAD clade</taxon>
        <taxon>Arundinoideae</taxon>
        <taxon>Arundineae</taxon>
        <taxon>Arundo</taxon>
    </lineage>
</organism>
<sequence>MLGYLELQSSYSSSLGVVWSMKVGPLEWKMLLAQLKLSFPPHVRLPLADLEQWRSFLFSSLFLRFIILIRLSSLFFHKWPVR</sequence>
<proteinExistence type="predicted"/>
<name>A0A0A9C4C2_ARUDO</name>
<reference evidence="1" key="2">
    <citation type="journal article" date="2015" name="Data Brief">
        <title>Shoot transcriptome of the giant reed, Arundo donax.</title>
        <authorList>
            <person name="Barrero R.A."/>
            <person name="Guerrero F.D."/>
            <person name="Moolhuijzen P."/>
            <person name="Goolsby J.A."/>
            <person name="Tidwell J."/>
            <person name="Bellgard S.E."/>
            <person name="Bellgard M.I."/>
        </authorList>
    </citation>
    <scope>NUCLEOTIDE SEQUENCE</scope>
    <source>
        <tissue evidence="1">Shoot tissue taken approximately 20 cm above the soil surface</tissue>
    </source>
</reference>
<protein>
    <submittedName>
        <fullName evidence="1">Uncharacterized protein</fullName>
    </submittedName>
</protein>